<evidence type="ECO:0000256" key="1">
    <source>
        <dbReference type="SAM" id="MobiDB-lite"/>
    </source>
</evidence>
<evidence type="ECO:0000313" key="3">
    <source>
        <dbReference type="Proteomes" id="UP000265000"/>
    </source>
</evidence>
<feature type="region of interest" description="Disordered" evidence="1">
    <location>
        <begin position="26"/>
        <end position="47"/>
    </location>
</feature>
<dbReference type="Proteomes" id="UP000265000">
    <property type="component" value="Unplaced"/>
</dbReference>
<name>A0A3Q2PCZ0_FUNHE</name>
<accession>A0A3Q2PCZ0</accession>
<organism evidence="2 3">
    <name type="scientific">Fundulus heteroclitus</name>
    <name type="common">Killifish</name>
    <name type="synonym">Mummichog</name>
    <dbReference type="NCBI Taxonomy" id="8078"/>
    <lineage>
        <taxon>Eukaryota</taxon>
        <taxon>Metazoa</taxon>
        <taxon>Chordata</taxon>
        <taxon>Craniata</taxon>
        <taxon>Vertebrata</taxon>
        <taxon>Euteleostomi</taxon>
        <taxon>Actinopterygii</taxon>
        <taxon>Neopterygii</taxon>
        <taxon>Teleostei</taxon>
        <taxon>Neoteleostei</taxon>
        <taxon>Acanthomorphata</taxon>
        <taxon>Ovalentaria</taxon>
        <taxon>Atherinomorphae</taxon>
        <taxon>Cyprinodontiformes</taxon>
        <taxon>Fundulidae</taxon>
        <taxon>Fundulus</taxon>
    </lineage>
</organism>
<reference evidence="2" key="2">
    <citation type="submission" date="2025-09" db="UniProtKB">
        <authorList>
            <consortium name="Ensembl"/>
        </authorList>
    </citation>
    <scope>IDENTIFICATION</scope>
</reference>
<keyword evidence="3" id="KW-1185">Reference proteome</keyword>
<dbReference type="GeneTree" id="ENSGT01100000263723"/>
<reference evidence="2" key="1">
    <citation type="submission" date="2025-08" db="UniProtKB">
        <authorList>
            <consortium name="Ensembl"/>
        </authorList>
    </citation>
    <scope>IDENTIFICATION</scope>
</reference>
<proteinExistence type="predicted"/>
<sequence length="81" mass="9383">MGTLGQWMRKTKMANRLTSAHIIQKRMMPRQLPPPPAGTTIRKPPVPSEVTLEHDTASNIRFIRQMFNFDFIQPQQILPQD</sequence>
<dbReference type="AlphaFoldDB" id="A0A3Q2PCZ0"/>
<protein>
    <submittedName>
        <fullName evidence="2">Uncharacterized protein</fullName>
    </submittedName>
</protein>
<evidence type="ECO:0000313" key="2">
    <source>
        <dbReference type="Ensembl" id="ENSFHEP00000010604.1"/>
    </source>
</evidence>
<dbReference type="Ensembl" id="ENSFHET00000017371.1">
    <property type="protein sequence ID" value="ENSFHEP00000010604.1"/>
    <property type="gene ID" value="ENSFHEG00000011942.1"/>
</dbReference>